<evidence type="ECO:0000313" key="6">
    <source>
        <dbReference type="Proteomes" id="UP000297914"/>
    </source>
</evidence>
<feature type="domain" description="Adenylyl/Guanylyl and SMODS C-terminal sensor" evidence="2">
    <location>
        <begin position="305"/>
        <end position="432"/>
    </location>
</feature>
<dbReference type="AlphaFoldDB" id="A0A5F0KBW4"/>
<keyword evidence="4" id="KW-0808">Transferase</keyword>
<dbReference type="Pfam" id="PF18144">
    <property type="entry name" value="SMODS"/>
    <property type="match status" value="1"/>
</dbReference>
<dbReference type="EMBL" id="QORL01000014">
    <property type="protein sequence ID" value="TFF76721.1"/>
    <property type="molecule type" value="Genomic_DNA"/>
</dbReference>
<dbReference type="GO" id="GO:0016779">
    <property type="term" value="F:nucleotidyltransferase activity"/>
    <property type="evidence" value="ECO:0007669"/>
    <property type="project" value="InterPro"/>
</dbReference>
<dbReference type="GeneID" id="97221533"/>
<dbReference type="RefSeq" id="WP_134695573.1">
    <property type="nucleotide sequence ID" value="NZ_QORJ01000049.1"/>
</dbReference>
<evidence type="ECO:0000256" key="1">
    <source>
        <dbReference type="ARBA" id="ARBA00023118"/>
    </source>
</evidence>
<dbReference type="InterPro" id="IPR006116">
    <property type="entry name" value="NT_2-5OAS_ClassI-CCAase"/>
</dbReference>
<evidence type="ECO:0000313" key="3">
    <source>
        <dbReference type="EMBL" id="TFF76721.1"/>
    </source>
</evidence>
<sequence length="432" mass="50011">MSVSEMFKEFLDNIKVQKSDQFKQRYEQITKALNLKFRGTDSTTANSLQVGSYGRYTGIKGISDLDMVYIMPSSKWDDYKDHKQSKLLTDVKEAIKSRYPSTDVKVDGLVVSVKYQSFHVEVQPVFDRYNSDGSGYFEFPHTGNGGSWKKTKPRQEMKAVKELNDEKNKNLRLLCKMARAWKNKSGAAMGGLLIDTLAYNFMKSTTDYDDKSYLYFDWLSRDFFKFLADQDKKDHYQAPGSNQDVKVKKDFRKKAEEAYDLCVEAINAEGTAKANEKWREVYGSNFPKAEAVKEAVAKALATWRDTEEFIEDQYPIDVRYNMRLDCDVSQNGFREHTLYQMLSQRIPLLANKRLLFRVEDIEVPPPFTIKWKVLNRGLEAQKKDQIRGQIVTDEGHMRRNEQTSFKGEHFVECYAIKNDVVVARASIDVPIQ</sequence>
<accession>A0A5F0KBW4</accession>
<dbReference type="Proteomes" id="UP000297914">
    <property type="component" value="Unassembled WGS sequence"/>
</dbReference>
<keyword evidence="1" id="KW-0051">Antiviral defense</keyword>
<dbReference type="InterPro" id="IPR043519">
    <property type="entry name" value="NT_sf"/>
</dbReference>
<evidence type="ECO:0000259" key="2">
    <source>
        <dbReference type="Pfam" id="PF18134"/>
    </source>
</evidence>
<keyword evidence="5" id="KW-1185">Reference proteome</keyword>
<dbReference type="InterPro" id="IPR040511">
    <property type="entry name" value="AGS_C"/>
</dbReference>
<dbReference type="EMBL" id="QORK01000014">
    <property type="protein sequence ID" value="TFF81174.1"/>
    <property type="molecule type" value="Genomic_DNA"/>
</dbReference>
<dbReference type="Proteomes" id="UP000297720">
    <property type="component" value="Unassembled WGS sequence"/>
</dbReference>
<dbReference type="OrthoDB" id="2082416at2"/>
<proteinExistence type="predicted"/>
<gene>
    <name evidence="3" type="ORF">DRM93_09100</name>
    <name evidence="4" type="ORF">DRM94_09100</name>
</gene>
<dbReference type="SUPFAM" id="SSF81301">
    <property type="entry name" value="Nucleotidyltransferase"/>
    <property type="match status" value="1"/>
</dbReference>
<protein>
    <submittedName>
        <fullName evidence="4">Nucleotidyltransferase</fullName>
    </submittedName>
</protein>
<dbReference type="GO" id="GO:0051607">
    <property type="term" value="P:defense response to virus"/>
    <property type="evidence" value="ECO:0007669"/>
    <property type="project" value="UniProtKB-KW"/>
</dbReference>
<dbReference type="CDD" id="cd05400">
    <property type="entry name" value="NT_2-5OAS_ClassI-CCAase"/>
    <property type="match status" value="1"/>
</dbReference>
<dbReference type="Gene3D" id="3.30.460.10">
    <property type="entry name" value="Beta Polymerase, domain 2"/>
    <property type="match status" value="1"/>
</dbReference>
<reference evidence="4 6" key="1">
    <citation type="submission" date="2018-06" db="EMBL/GenBank/DDBJ databases">
        <title>Occurrence of a novel blaKPC-2- and qnrS2- harbouring IncP6 plasmid from Aeromonas taiwanensis isolates recovered from the river sediments.</title>
        <authorList>
            <person name="Zheng B."/>
            <person name="Yu X."/>
            <person name="Xiao Y."/>
        </authorList>
    </citation>
    <scope>NUCLEOTIDE SEQUENCE [LARGE SCALE GENOMIC DNA]</scope>
    <source>
        <strain evidence="3 5">1713</strain>
        <strain evidence="4 6">198</strain>
    </source>
</reference>
<evidence type="ECO:0000313" key="4">
    <source>
        <dbReference type="EMBL" id="TFF81174.1"/>
    </source>
</evidence>
<evidence type="ECO:0000313" key="5">
    <source>
        <dbReference type="Proteomes" id="UP000297720"/>
    </source>
</evidence>
<organism evidence="4 6">
    <name type="scientific">Aeromonas taiwanensis</name>
    <dbReference type="NCBI Taxonomy" id="633417"/>
    <lineage>
        <taxon>Bacteria</taxon>
        <taxon>Pseudomonadati</taxon>
        <taxon>Pseudomonadota</taxon>
        <taxon>Gammaproteobacteria</taxon>
        <taxon>Aeromonadales</taxon>
        <taxon>Aeromonadaceae</taxon>
        <taxon>Aeromonas</taxon>
    </lineage>
</organism>
<dbReference type="Pfam" id="PF18134">
    <property type="entry name" value="AGS_C"/>
    <property type="match status" value="1"/>
</dbReference>
<name>A0A5F0KBW4_9GAMM</name>
<comment type="caution">
    <text evidence="4">The sequence shown here is derived from an EMBL/GenBank/DDBJ whole genome shotgun (WGS) entry which is preliminary data.</text>
</comment>